<name>A0A420DJA0_9RHOB</name>
<keyword evidence="1" id="KW-0732">Signal</keyword>
<feature type="signal peptide" evidence="1">
    <location>
        <begin position="1"/>
        <end position="25"/>
    </location>
</feature>
<organism evidence="2 3">
    <name type="scientific">Sulfitobacter guttiformis</name>
    <dbReference type="NCBI Taxonomy" id="74349"/>
    <lineage>
        <taxon>Bacteria</taxon>
        <taxon>Pseudomonadati</taxon>
        <taxon>Pseudomonadota</taxon>
        <taxon>Alphaproteobacteria</taxon>
        <taxon>Rhodobacterales</taxon>
        <taxon>Roseobacteraceae</taxon>
        <taxon>Sulfitobacter</taxon>
    </lineage>
</organism>
<accession>A0A420DJA0</accession>
<dbReference type="SUPFAM" id="SSF52833">
    <property type="entry name" value="Thioredoxin-like"/>
    <property type="match status" value="1"/>
</dbReference>
<gene>
    <name evidence="2" type="ORF">C8N30_3445</name>
</gene>
<dbReference type="PANTHER" id="PTHR36057">
    <property type="match status" value="1"/>
</dbReference>
<dbReference type="EMBL" id="RAQK01000002">
    <property type="protein sequence ID" value="RKE94320.1"/>
    <property type="molecule type" value="Genomic_DNA"/>
</dbReference>
<dbReference type="InterPro" id="IPR036249">
    <property type="entry name" value="Thioredoxin-like_sf"/>
</dbReference>
<dbReference type="Proteomes" id="UP000284407">
    <property type="component" value="Unassembled WGS sequence"/>
</dbReference>
<dbReference type="Pfam" id="PF06764">
    <property type="entry name" value="DUF1223"/>
    <property type="match status" value="1"/>
</dbReference>
<dbReference type="RefSeq" id="WP_025061645.1">
    <property type="nucleotide sequence ID" value="NZ_RAQK01000002.1"/>
</dbReference>
<dbReference type="PANTHER" id="PTHR36057:SF1">
    <property type="entry name" value="LIPOPROTEIN LIPID ATTACHMENT SITE-LIKE PROTEIN, PUTATIVE (DUF1223)-RELATED"/>
    <property type="match status" value="1"/>
</dbReference>
<feature type="chain" id="PRO_5019405301" description="Secreted protein" evidence="1">
    <location>
        <begin position="26"/>
        <end position="236"/>
    </location>
</feature>
<dbReference type="OrthoDB" id="9808254at2"/>
<evidence type="ECO:0000313" key="3">
    <source>
        <dbReference type="Proteomes" id="UP000284407"/>
    </source>
</evidence>
<reference evidence="2 3" key="1">
    <citation type="submission" date="2018-09" db="EMBL/GenBank/DDBJ databases">
        <title>Genomic Encyclopedia of Archaeal and Bacterial Type Strains, Phase II (KMG-II): from individual species to whole genera.</title>
        <authorList>
            <person name="Goeker M."/>
        </authorList>
    </citation>
    <scope>NUCLEOTIDE SEQUENCE [LARGE SCALE GENOMIC DNA]</scope>
    <source>
        <strain evidence="2 3">DSM 11458</strain>
    </source>
</reference>
<dbReference type="STRING" id="1443111.Z949_1030"/>
<dbReference type="InterPro" id="IPR010634">
    <property type="entry name" value="DUF1223"/>
</dbReference>
<sequence length="236" mass="25406">MSRASRTLSTVALVLNICLAVPAGAEQSPVVVELYTSQGCSSCPPADEIFSELDDRDDVIAIALHVDYWDYIGWKDEFGQPAHAVRQRAYAAKAGRNSIYTPEMIVNGTTDIVGAKPMALSKAIAEHQAKPLRTALLAQRNETALRIQAQVPTGSVVPMEIHVLRLFPAKNSEITRGENRGRIYTYKNIAHSWTVAGAWDGTAPLDMSVAIDGTDPVVVLVQEAGAGPIIASARLD</sequence>
<proteinExistence type="predicted"/>
<keyword evidence="3" id="KW-1185">Reference proteome</keyword>
<dbReference type="AlphaFoldDB" id="A0A420DJA0"/>
<evidence type="ECO:0000256" key="1">
    <source>
        <dbReference type="SAM" id="SignalP"/>
    </source>
</evidence>
<protein>
    <recommendedName>
        <fullName evidence="4">Secreted protein</fullName>
    </recommendedName>
</protein>
<comment type="caution">
    <text evidence="2">The sequence shown here is derived from an EMBL/GenBank/DDBJ whole genome shotgun (WGS) entry which is preliminary data.</text>
</comment>
<evidence type="ECO:0000313" key="2">
    <source>
        <dbReference type="EMBL" id="RKE94320.1"/>
    </source>
</evidence>
<evidence type="ECO:0008006" key="4">
    <source>
        <dbReference type="Google" id="ProtNLM"/>
    </source>
</evidence>